<gene>
    <name evidence="3" type="ORF">POM88_017376</name>
</gene>
<dbReference type="SUPFAM" id="SSF109604">
    <property type="entry name" value="HD-domain/PDEase-like"/>
    <property type="match status" value="1"/>
</dbReference>
<dbReference type="Gene3D" id="3.30.420.150">
    <property type="entry name" value="Exopolyphosphatase. Domain 2"/>
    <property type="match status" value="1"/>
</dbReference>
<comment type="caution">
    <text evidence="3">The sequence shown here is derived from an EMBL/GenBank/DDBJ whole genome shotgun (WGS) entry which is preliminary data.</text>
</comment>
<evidence type="ECO:0000259" key="1">
    <source>
        <dbReference type="Pfam" id="PF02541"/>
    </source>
</evidence>
<dbReference type="GO" id="GO:0016462">
    <property type="term" value="F:pyrophosphatase activity"/>
    <property type="evidence" value="ECO:0007669"/>
    <property type="project" value="TreeGrafter"/>
</dbReference>
<dbReference type="CDD" id="cd24006">
    <property type="entry name" value="ASKHA_NBD_PPX_GppA"/>
    <property type="match status" value="1"/>
</dbReference>
<organism evidence="3 4">
    <name type="scientific">Heracleum sosnowskyi</name>
    <dbReference type="NCBI Taxonomy" id="360622"/>
    <lineage>
        <taxon>Eukaryota</taxon>
        <taxon>Viridiplantae</taxon>
        <taxon>Streptophyta</taxon>
        <taxon>Embryophyta</taxon>
        <taxon>Tracheophyta</taxon>
        <taxon>Spermatophyta</taxon>
        <taxon>Magnoliopsida</taxon>
        <taxon>eudicotyledons</taxon>
        <taxon>Gunneridae</taxon>
        <taxon>Pentapetalae</taxon>
        <taxon>asterids</taxon>
        <taxon>campanulids</taxon>
        <taxon>Apiales</taxon>
        <taxon>Apiaceae</taxon>
        <taxon>Apioideae</taxon>
        <taxon>apioid superclade</taxon>
        <taxon>Tordylieae</taxon>
        <taxon>Tordyliinae</taxon>
        <taxon>Heracleum</taxon>
    </lineage>
</organism>
<dbReference type="Pfam" id="PF02541">
    <property type="entry name" value="Ppx-GppA"/>
    <property type="match status" value="1"/>
</dbReference>
<dbReference type="InterPro" id="IPR043129">
    <property type="entry name" value="ATPase_NBD"/>
</dbReference>
<dbReference type="AlphaFoldDB" id="A0AAD8IQ69"/>
<dbReference type="Gene3D" id="3.30.420.40">
    <property type="match status" value="1"/>
</dbReference>
<feature type="domain" description="Ppx/GppA phosphatase N-terminal" evidence="1">
    <location>
        <begin position="51"/>
        <end position="309"/>
    </location>
</feature>
<dbReference type="Pfam" id="PF21447">
    <property type="entry name" value="Ppx-GppA_III"/>
    <property type="match status" value="1"/>
</dbReference>
<keyword evidence="4" id="KW-1185">Reference proteome</keyword>
<proteinExistence type="predicted"/>
<evidence type="ECO:0000313" key="4">
    <source>
        <dbReference type="Proteomes" id="UP001237642"/>
    </source>
</evidence>
<feature type="domain" description="Ppx/GppA phosphatase C-terminal" evidence="2">
    <location>
        <begin position="322"/>
        <end position="494"/>
    </location>
</feature>
<sequence length="582" mass="65367">MASTPPNTNLFAAIDMGTNSFKLLVIRADPTTGRFLTIDRLKHPLIHPLSAATTAASLSQFKQIIDSKHIPPSNYRIVATSAIRESPDQALLLNHLHQTLGLQIKVLSGQEEALLIYRGIKQFYPVNNKVVLVVDIGGGSTEFVIAESDIVHFSTSLKLGHVTLTQRFCSAGYDDVESLRKFVREVVRESGLVEVVRRYGFDVVIGSSGTIKAIEKAVVCRYGCEVSNAFAEFDEFRREWRFSKEELSGVVGSLVGDVEEGVRDVFFKRRSGFIVAGAVLLDEIFELLGIEEMEVSGYALGEGVVAEMAGEVFDGYDLNVNVRWRSVMQLATRFNNKKRMKCAALCAAIAKDIFEGLKKLTEVGDASLNDKDLEYLEAACLLHTIGLFTGKKGYHKRSYQIIMNGDQLHGYNTEEMKLIALLARHHRKKFPKRGHSSLVAFTNEAAEKFRVLCIIIRLSALITQYTPVNVEDIDLSQCYDGLKLEIRNQPLQSADIIDIQVQIKKELEHFKMVLKQKYLNQALKIELNSSTPVEGGPSSRGGVWKEGPHYRMLVETLKFRHFRRHSFHISCKWSDACRSCDW</sequence>
<dbReference type="InterPro" id="IPR050273">
    <property type="entry name" value="GppA/Ppx_hydrolase"/>
</dbReference>
<reference evidence="3" key="2">
    <citation type="submission" date="2023-05" db="EMBL/GenBank/DDBJ databases">
        <authorList>
            <person name="Schelkunov M.I."/>
        </authorList>
    </citation>
    <scope>NUCLEOTIDE SEQUENCE</scope>
    <source>
        <strain evidence="3">Hsosn_3</strain>
        <tissue evidence="3">Leaf</tissue>
    </source>
</reference>
<dbReference type="PANTHER" id="PTHR30005">
    <property type="entry name" value="EXOPOLYPHOSPHATASE"/>
    <property type="match status" value="1"/>
</dbReference>
<dbReference type="InterPro" id="IPR048950">
    <property type="entry name" value="Ppx_GppA_C"/>
</dbReference>
<protein>
    <submittedName>
        <fullName evidence="3">Ppx-GppA phosphatase protein (Exopolyphosphatase)</fullName>
    </submittedName>
</protein>
<accession>A0AAD8IQ69</accession>
<dbReference type="Proteomes" id="UP001237642">
    <property type="component" value="Unassembled WGS sequence"/>
</dbReference>
<evidence type="ECO:0000259" key="2">
    <source>
        <dbReference type="Pfam" id="PF21447"/>
    </source>
</evidence>
<dbReference type="Gene3D" id="1.10.3210.10">
    <property type="entry name" value="Hypothetical protein af1432"/>
    <property type="match status" value="1"/>
</dbReference>
<dbReference type="PANTHER" id="PTHR30005:SF0">
    <property type="entry name" value="RETROGRADE REGULATION PROTEIN 2"/>
    <property type="match status" value="1"/>
</dbReference>
<dbReference type="EMBL" id="JAUIZM010000004">
    <property type="protein sequence ID" value="KAK1389198.1"/>
    <property type="molecule type" value="Genomic_DNA"/>
</dbReference>
<evidence type="ECO:0000313" key="3">
    <source>
        <dbReference type="EMBL" id="KAK1389198.1"/>
    </source>
</evidence>
<reference evidence="3" key="1">
    <citation type="submission" date="2023-02" db="EMBL/GenBank/DDBJ databases">
        <title>Genome of toxic invasive species Heracleum sosnowskyi carries increased number of genes despite the absence of recent whole-genome duplications.</title>
        <authorList>
            <person name="Schelkunov M."/>
            <person name="Shtratnikova V."/>
            <person name="Makarenko M."/>
            <person name="Klepikova A."/>
            <person name="Omelchenko D."/>
            <person name="Novikova G."/>
            <person name="Obukhova E."/>
            <person name="Bogdanov V."/>
            <person name="Penin A."/>
            <person name="Logacheva M."/>
        </authorList>
    </citation>
    <scope>NUCLEOTIDE SEQUENCE</scope>
    <source>
        <strain evidence="3">Hsosn_3</strain>
        <tissue evidence="3">Leaf</tissue>
    </source>
</reference>
<dbReference type="SUPFAM" id="SSF53067">
    <property type="entry name" value="Actin-like ATPase domain"/>
    <property type="match status" value="2"/>
</dbReference>
<name>A0AAD8IQ69_9APIA</name>
<dbReference type="InterPro" id="IPR003695">
    <property type="entry name" value="Ppx_GppA_N"/>
</dbReference>